<feature type="region of interest" description="Disordered" evidence="4">
    <location>
        <begin position="25"/>
        <end position="50"/>
    </location>
</feature>
<dbReference type="RefSeq" id="WP_101252403.1">
    <property type="nucleotide sequence ID" value="NZ_PIUM01000027.1"/>
</dbReference>
<keyword evidence="5" id="KW-0732">Signal</keyword>
<dbReference type="SMART" id="SM00028">
    <property type="entry name" value="TPR"/>
    <property type="match status" value="3"/>
</dbReference>
<dbReference type="Proteomes" id="UP000233293">
    <property type="component" value="Unassembled WGS sequence"/>
</dbReference>
<feature type="repeat" description="TPR" evidence="3">
    <location>
        <begin position="158"/>
        <end position="191"/>
    </location>
</feature>
<evidence type="ECO:0000313" key="7">
    <source>
        <dbReference type="Proteomes" id="UP000233293"/>
    </source>
</evidence>
<dbReference type="InterPro" id="IPR019734">
    <property type="entry name" value="TPR_rpt"/>
</dbReference>
<dbReference type="PANTHER" id="PTHR44858:SF1">
    <property type="entry name" value="UDP-N-ACETYLGLUCOSAMINE--PEPTIDE N-ACETYLGLUCOSAMINYLTRANSFERASE SPINDLY-RELATED"/>
    <property type="match status" value="1"/>
</dbReference>
<dbReference type="InterPro" id="IPR011990">
    <property type="entry name" value="TPR-like_helical_dom_sf"/>
</dbReference>
<dbReference type="PROSITE" id="PS50005">
    <property type="entry name" value="TPR"/>
    <property type="match status" value="1"/>
</dbReference>
<accession>A0A2N3PQR8</accession>
<evidence type="ECO:0000256" key="3">
    <source>
        <dbReference type="PROSITE-ProRule" id="PRU00339"/>
    </source>
</evidence>
<dbReference type="Gene3D" id="1.25.40.10">
    <property type="entry name" value="Tetratricopeptide repeat domain"/>
    <property type="match status" value="1"/>
</dbReference>
<dbReference type="InterPro" id="IPR050498">
    <property type="entry name" value="Ycf3"/>
</dbReference>
<dbReference type="AlphaFoldDB" id="A0A2N3PQR8"/>
<feature type="signal peptide" evidence="5">
    <location>
        <begin position="1"/>
        <end position="21"/>
    </location>
</feature>
<proteinExistence type="predicted"/>
<dbReference type="PANTHER" id="PTHR44858">
    <property type="entry name" value="TETRATRICOPEPTIDE REPEAT PROTEIN 6"/>
    <property type="match status" value="1"/>
</dbReference>
<gene>
    <name evidence="6" type="ORF">CWS72_19965</name>
</gene>
<organism evidence="6 7">
    <name type="scientific">Telmatospirillum siberiense</name>
    <dbReference type="NCBI Taxonomy" id="382514"/>
    <lineage>
        <taxon>Bacteria</taxon>
        <taxon>Pseudomonadati</taxon>
        <taxon>Pseudomonadota</taxon>
        <taxon>Alphaproteobacteria</taxon>
        <taxon>Rhodospirillales</taxon>
        <taxon>Rhodospirillaceae</taxon>
        <taxon>Telmatospirillum</taxon>
    </lineage>
</organism>
<feature type="chain" id="PRO_5014936984" evidence="5">
    <location>
        <begin position="22"/>
        <end position="277"/>
    </location>
</feature>
<evidence type="ECO:0000256" key="4">
    <source>
        <dbReference type="SAM" id="MobiDB-lite"/>
    </source>
</evidence>
<evidence type="ECO:0000256" key="5">
    <source>
        <dbReference type="SAM" id="SignalP"/>
    </source>
</evidence>
<evidence type="ECO:0000256" key="1">
    <source>
        <dbReference type="ARBA" id="ARBA00022737"/>
    </source>
</evidence>
<dbReference type="OrthoDB" id="8480494at2"/>
<protein>
    <submittedName>
        <fullName evidence="6">Uncharacterized protein</fullName>
    </submittedName>
</protein>
<evidence type="ECO:0000313" key="6">
    <source>
        <dbReference type="EMBL" id="PKU22753.1"/>
    </source>
</evidence>
<reference evidence="7" key="1">
    <citation type="submission" date="2017-12" db="EMBL/GenBank/DDBJ databases">
        <title>Draft genome sequence of Telmatospirillum siberiense 26-4b1T, an acidotolerant peatland alphaproteobacterium potentially involved in sulfur cycling.</title>
        <authorList>
            <person name="Hausmann B."/>
            <person name="Pjevac P."/>
            <person name="Schreck K."/>
            <person name="Herbold C.W."/>
            <person name="Daims H."/>
            <person name="Wagner M."/>
            <person name="Pester M."/>
            <person name="Loy A."/>
        </authorList>
    </citation>
    <scope>NUCLEOTIDE SEQUENCE [LARGE SCALE GENOMIC DNA]</scope>
    <source>
        <strain evidence="7">26-4b1</strain>
    </source>
</reference>
<keyword evidence="1" id="KW-0677">Repeat</keyword>
<dbReference type="SUPFAM" id="SSF48452">
    <property type="entry name" value="TPR-like"/>
    <property type="match status" value="1"/>
</dbReference>
<sequence length="277" mass="29398">MPRRLLLVLALVAAQSLCLPAAGKDAAGPKAGNSTSGAATPNTAPRGNGEGIDNIAQYKHCIALARQKPEEGWEEALAWGSLGGGEPARHCAAIALIGLRQFEEGASRLEDLAAASHGDAKLRAGMLAQAGQAWLLAKNPERANAAQTAALKLVPDAPDLLVDRSESLAAAQNYKDALADLNRALQIAPDRVDALTFRATAKRYVDDRSGAETDIARALKLDPLYQDAWLENGILKRLAGDEGQARQAWLKVLEIAPNSPAADLARRNIELLDVKDR</sequence>
<keyword evidence="7" id="KW-1185">Reference proteome</keyword>
<feature type="compositionally biased region" description="Polar residues" evidence="4">
    <location>
        <begin position="33"/>
        <end position="45"/>
    </location>
</feature>
<name>A0A2N3PQR8_9PROT</name>
<keyword evidence="2 3" id="KW-0802">TPR repeat</keyword>
<evidence type="ECO:0000256" key="2">
    <source>
        <dbReference type="ARBA" id="ARBA00022803"/>
    </source>
</evidence>
<dbReference type="EMBL" id="PIUM01000027">
    <property type="protein sequence ID" value="PKU22753.1"/>
    <property type="molecule type" value="Genomic_DNA"/>
</dbReference>
<comment type="caution">
    <text evidence="6">The sequence shown here is derived from an EMBL/GenBank/DDBJ whole genome shotgun (WGS) entry which is preliminary data.</text>
</comment>